<evidence type="ECO:0000313" key="5">
    <source>
        <dbReference type="Proteomes" id="UP000887013"/>
    </source>
</evidence>
<dbReference type="EMBL" id="BMAW01053373">
    <property type="protein sequence ID" value="GFS90770.1"/>
    <property type="molecule type" value="Genomic_DNA"/>
</dbReference>
<feature type="domain" description="DDE Tnp4" evidence="3">
    <location>
        <begin position="2"/>
        <end position="125"/>
    </location>
</feature>
<evidence type="ECO:0000259" key="3">
    <source>
        <dbReference type="Pfam" id="PF13359"/>
    </source>
</evidence>
<dbReference type="PANTHER" id="PTHR23080">
    <property type="entry name" value="THAP DOMAIN PROTEIN"/>
    <property type="match status" value="1"/>
</dbReference>
<dbReference type="AlphaFoldDB" id="A0A8X6N2R9"/>
<comment type="cofactor">
    <cofactor evidence="1">
        <name>a divalent metal cation</name>
        <dbReference type="ChEBI" id="CHEBI:60240"/>
    </cofactor>
</comment>
<dbReference type="OrthoDB" id="6430815at2759"/>
<protein>
    <recommendedName>
        <fullName evidence="3">DDE Tnp4 domain-containing protein</fullName>
    </recommendedName>
</protein>
<gene>
    <name evidence="4" type="primary">AVEN_51288_1</name>
    <name evidence="4" type="ORF">NPIL_450331</name>
</gene>
<name>A0A8X6N2R9_NEPPI</name>
<comment type="caution">
    <text evidence="4">The sequence shown here is derived from an EMBL/GenBank/DDBJ whole genome shotgun (WGS) entry which is preliminary data.</text>
</comment>
<evidence type="ECO:0000256" key="2">
    <source>
        <dbReference type="ARBA" id="ARBA00022723"/>
    </source>
</evidence>
<proteinExistence type="predicted"/>
<sequence>MIGITPNGAISFVSPLYCGSISDKQLFIKSKLMDRLEPNDVMADKGFLIAEELENIGCKLQCSIFLKNKIQFDIFEMVSTLKLSNIRVTVERAISKVRQYKYFEGAIPYRCLPHVDKVFFIACML</sequence>
<evidence type="ECO:0000313" key="4">
    <source>
        <dbReference type="EMBL" id="GFS90770.1"/>
    </source>
</evidence>
<dbReference type="Proteomes" id="UP000887013">
    <property type="component" value="Unassembled WGS sequence"/>
</dbReference>
<reference evidence="4" key="1">
    <citation type="submission" date="2020-08" db="EMBL/GenBank/DDBJ databases">
        <title>Multicomponent nature underlies the extraordinary mechanical properties of spider dragline silk.</title>
        <authorList>
            <person name="Kono N."/>
            <person name="Nakamura H."/>
            <person name="Mori M."/>
            <person name="Yoshida Y."/>
            <person name="Ohtoshi R."/>
            <person name="Malay A.D."/>
            <person name="Moran D.A.P."/>
            <person name="Tomita M."/>
            <person name="Numata K."/>
            <person name="Arakawa K."/>
        </authorList>
    </citation>
    <scope>NUCLEOTIDE SEQUENCE</scope>
</reference>
<keyword evidence="2" id="KW-0479">Metal-binding</keyword>
<evidence type="ECO:0000256" key="1">
    <source>
        <dbReference type="ARBA" id="ARBA00001968"/>
    </source>
</evidence>
<keyword evidence="5" id="KW-1185">Reference proteome</keyword>
<dbReference type="GO" id="GO:0046872">
    <property type="term" value="F:metal ion binding"/>
    <property type="evidence" value="ECO:0007669"/>
    <property type="project" value="UniProtKB-KW"/>
</dbReference>
<accession>A0A8X6N2R9</accession>
<dbReference type="PANTHER" id="PTHR23080:SF133">
    <property type="entry name" value="SI:CH211-262I1.5-RELATED"/>
    <property type="match status" value="1"/>
</dbReference>
<dbReference type="InterPro" id="IPR027806">
    <property type="entry name" value="HARBI1_dom"/>
</dbReference>
<organism evidence="4 5">
    <name type="scientific">Nephila pilipes</name>
    <name type="common">Giant wood spider</name>
    <name type="synonym">Nephila maculata</name>
    <dbReference type="NCBI Taxonomy" id="299642"/>
    <lineage>
        <taxon>Eukaryota</taxon>
        <taxon>Metazoa</taxon>
        <taxon>Ecdysozoa</taxon>
        <taxon>Arthropoda</taxon>
        <taxon>Chelicerata</taxon>
        <taxon>Arachnida</taxon>
        <taxon>Araneae</taxon>
        <taxon>Araneomorphae</taxon>
        <taxon>Entelegynae</taxon>
        <taxon>Araneoidea</taxon>
        <taxon>Nephilidae</taxon>
        <taxon>Nephila</taxon>
    </lineage>
</organism>
<dbReference type="Pfam" id="PF13359">
    <property type="entry name" value="DDE_Tnp_4"/>
    <property type="match status" value="1"/>
</dbReference>